<evidence type="ECO:0000256" key="2">
    <source>
        <dbReference type="ARBA" id="ARBA00023015"/>
    </source>
</evidence>
<dbReference type="InterPro" id="IPR005119">
    <property type="entry name" value="LysR_subst-bd"/>
</dbReference>
<dbReference type="PANTHER" id="PTHR30537">
    <property type="entry name" value="HTH-TYPE TRANSCRIPTIONAL REGULATOR"/>
    <property type="match status" value="1"/>
</dbReference>
<evidence type="ECO:0000256" key="5">
    <source>
        <dbReference type="SAM" id="MobiDB-lite"/>
    </source>
</evidence>
<feature type="domain" description="HTH lysR-type" evidence="6">
    <location>
        <begin position="5"/>
        <end position="62"/>
    </location>
</feature>
<dbReference type="GO" id="GO:0003700">
    <property type="term" value="F:DNA-binding transcription factor activity"/>
    <property type="evidence" value="ECO:0007669"/>
    <property type="project" value="InterPro"/>
</dbReference>
<dbReference type="InterPro" id="IPR036388">
    <property type="entry name" value="WH-like_DNA-bd_sf"/>
</dbReference>
<dbReference type="RefSeq" id="WP_199756601.1">
    <property type="nucleotide sequence ID" value="NZ_VLKU01000010.1"/>
</dbReference>
<protein>
    <submittedName>
        <fullName evidence="7">LysR family glycine cleavage system transcriptional activator</fullName>
    </submittedName>
</protein>
<keyword evidence="2" id="KW-0805">Transcription regulation</keyword>
<evidence type="ECO:0000256" key="1">
    <source>
        <dbReference type="ARBA" id="ARBA00009437"/>
    </source>
</evidence>
<dbReference type="PROSITE" id="PS50931">
    <property type="entry name" value="HTH_LYSR"/>
    <property type="match status" value="1"/>
</dbReference>
<dbReference type="Pfam" id="PF03466">
    <property type="entry name" value="LysR_substrate"/>
    <property type="match status" value="1"/>
</dbReference>
<sequence>MSKRPPLKALEAFDAFGRLGSVAEAADELGVTPGAVSQQLRKAEEALSLRLTERRGNALLLTSWGRIYHAEIRPAFEQLRQAQQKLDRLKSGGGIVISCLPSLAGKWLAPRLADWQMSHRDANVRLVGKGAEPMERVEGYDFRISYGDHIRKYDHFVELFTDWVVPVCSPDFLRDHPVATPNEILDHSLLGIEWDRNHRAAPTWSDWARHIGAEPRPHRGEMAFSLSSLAIDAAINGRGFVLAQISMVEDDLETGRLVSPFDLRMQLSQPYFLAWDRSALSKPFAGELRSWLIAISKSQRSLSMGPDVEDRSGPQAQRSLMHETWPL</sequence>
<dbReference type="Proteomes" id="UP000316225">
    <property type="component" value="Unassembled WGS sequence"/>
</dbReference>
<evidence type="ECO:0000313" key="8">
    <source>
        <dbReference type="Proteomes" id="UP000316225"/>
    </source>
</evidence>
<dbReference type="InterPro" id="IPR000847">
    <property type="entry name" value="LysR_HTH_N"/>
</dbReference>
<dbReference type="Gene3D" id="3.40.190.10">
    <property type="entry name" value="Periplasmic binding protein-like II"/>
    <property type="match status" value="2"/>
</dbReference>
<proteinExistence type="inferred from homology"/>
<dbReference type="EMBL" id="VLKU01000010">
    <property type="protein sequence ID" value="TWI31234.1"/>
    <property type="molecule type" value="Genomic_DNA"/>
</dbReference>
<evidence type="ECO:0000313" key="7">
    <source>
        <dbReference type="EMBL" id="TWI31234.1"/>
    </source>
</evidence>
<feature type="region of interest" description="Disordered" evidence="5">
    <location>
        <begin position="303"/>
        <end position="327"/>
    </location>
</feature>
<dbReference type="Gene3D" id="1.10.10.10">
    <property type="entry name" value="Winged helix-like DNA-binding domain superfamily/Winged helix DNA-binding domain"/>
    <property type="match status" value="1"/>
</dbReference>
<evidence type="ECO:0000256" key="4">
    <source>
        <dbReference type="ARBA" id="ARBA00023163"/>
    </source>
</evidence>
<dbReference type="Pfam" id="PF00126">
    <property type="entry name" value="HTH_1"/>
    <property type="match status" value="1"/>
</dbReference>
<keyword evidence="8" id="KW-1185">Reference proteome</keyword>
<organism evidence="7 8">
    <name type="scientific">Paracoccus sulfuroxidans</name>
    <dbReference type="NCBI Taxonomy" id="384678"/>
    <lineage>
        <taxon>Bacteria</taxon>
        <taxon>Pseudomonadati</taxon>
        <taxon>Pseudomonadota</taxon>
        <taxon>Alphaproteobacteria</taxon>
        <taxon>Rhodobacterales</taxon>
        <taxon>Paracoccaceae</taxon>
        <taxon>Paracoccus</taxon>
    </lineage>
</organism>
<keyword evidence="4" id="KW-0804">Transcription</keyword>
<evidence type="ECO:0000259" key="6">
    <source>
        <dbReference type="PROSITE" id="PS50931"/>
    </source>
</evidence>
<dbReference type="AlphaFoldDB" id="A0A562NGK9"/>
<accession>A0A562NGK9</accession>
<dbReference type="GO" id="GO:0043565">
    <property type="term" value="F:sequence-specific DNA binding"/>
    <property type="evidence" value="ECO:0007669"/>
    <property type="project" value="TreeGrafter"/>
</dbReference>
<reference evidence="7 8" key="1">
    <citation type="journal article" date="2015" name="Stand. Genomic Sci.">
        <title>Genomic Encyclopedia of Bacterial and Archaeal Type Strains, Phase III: the genomes of soil and plant-associated and newly described type strains.</title>
        <authorList>
            <person name="Whitman W.B."/>
            <person name="Woyke T."/>
            <person name="Klenk H.P."/>
            <person name="Zhou Y."/>
            <person name="Lilburn T.G."/>
            <person name="Beck B.J."/>
            <person name="De Vos P."/>
            <person name="Vandamme P."/>
            <person name="Eisen J.A."/>
            <person name="Garrity G."/>
            <person name="Hugenholtz P."/>
            <person name="Kyrpides N.C."/>
        </authorList>
    </citation>
    <scope>NUCLEOTIDE SEQUENCE [LARGE SCALE GENOMIC DNA]</scope>
    <source>
        <strain evidence="7 8">CGMCC 1.5364</strain>
    </source>
</reference>
<comment type="caution">
    <text evidence="7">The sequence shown here is derived from an EMBL/GenBank/DDBJ whole genome shotgun (WGS) entry which is preliminary data.</text>
</comment>
<keyword evidence="3" id="KW-0238">DNA-binding</keyword>
<dbReference type="SUPFAM" id="SSF46785">
    <property type="entry name" value="Winged helix' DNA-binding domain"/>
    <property type="match status" value="1"/>
</dbReference>
<name>A0A562NGK9_9RHOB</name>
<dbReference type="PANTHER" id="PTHR30537:SF26">
    <property type="entry name" value="GLYCINE CLEAVAGE SYSTEM TRANSCRIPTIONAL ACTIVATOR"/>
    <property type="match status" value="1"/>
</dbReference>
<evidence type="ECO:0000256" key="3">
    <source>
        <dbReference type="ARBA" id="ARBA00023125"/>
    </source>
</evidence>
<comment type="similarity">
    <text evidence="1">Belongs to the LysR transcriptional regulatory family.</text>
</comment>
<dbReference type="GO" id="GO:0006351">
    <property type="term" value="P:DNA-templated transcription"/>
    <property type="evidence" value="ECO:0007669"/>
    <property type="project" value="TreeGrafter"/>
</dbReference>
<dbReference type="SUPFAM" id="SSF53850">
    <property type="entry name" value="Periplasmic binding protein-like II"/>
    <property type="match status" value="1"/>
</dbReference>
<dbReference type="InterPro" id="IPR058163">
    <property type="entry name" value="LysR-type_TF_proteobact-type"/>
</dbReference>
<dbReference type="InterPro" id="IPR036390">
    <property type="entry name" value="WH_DNA-bd_sf"/>
</dbReference>
<gene>
    <name evidence="7" type="ORF">IQ24_03092</name>
</gene>